<dbReference type="Proteomes" id="UP001162501">
    <property type="component" value="Chromosome 10"/>
</dbReference>
<evidence type="ECO:0000313" key="1">
    <source>
        <dbReference type="EMBL" id="CAM9393143.1"/>
    </source>
</evidence>
<accession>A0AC59Y515</accession>
<name>A0AC59Y515_RANTA</name>
<gene>
    <name evidence="1" type="ORF">MRATA1EN22A_LOCUS1888</name>
</gene>
<evidence type="ECO:0000313" key="2">
    <source>
        <dbReference type="Proteomes" id="UP001162501"/>
    </source>
</evidence>
<reference evidence="1" key="2">
    <citation type="submission" date="2025-03" db="EMBL/GenBank/DDBJ databases">
        <authorList>
            <consortium name="ELIXIR-Norway"/>
            <consortium name="Elixir Norway"/>
        </authorList>
    </citation>
    <scope>NUCLEOTIDE SEQUENCE</scope>
</reference>
<sequence>MSQKLRQGQERLPPEPTWRLGPRWHIRPLCALRPGGHGRSPATQSTAHDSSSSVTGELARNEAPQAPPSDTS</sequence>
<organism evidence="1 2">
    <name type="scientific">Rangifer tarandus platyrhynchus</name>
    <name type="common">Svalbard reindeer</name>
    <dbReference type="NCBI Taxonomy" id="3082113"/>
    <lineage>
        <taxon>Eukaryota</taxon>
        <taxon>Metazoa</taxon>
        <taxon>Chordata</taxon>
        <taxon>Craniata</taxon>
        <taxon>Vertebrata</taxon>
        <taxon>Euteleostomi</taxon>
        <taxon>Mammalia</taxon>
        <taxon>Eutheria</taxon>
        <taxon>Laurasiatheria</taxon>
        <taxon>Artiodactyla</taxon>
        <taxon>Ruminantia</taxon>
        <taxon>Pecora</taxon>
        <taxon>Cervidae</taxon>
        <taxon>Odocoileinae</taxon>
        <taxon>Rangifer</taxon>
    </lineage>
</organism>
<reference evidence="1" key="1">
    <citation type="submission" date="2023-05" db="EMBL/GenBank/DDBJ databases">
        <authorList>
            <consortium name="ELIXIR-Norway"/>
        </authorList>
    </citation>
    <scope>NUCLEOTIDE SEQUENCE</scope>
</reference>
<dbReference type="EMBL" id="OX596094">
    <property type="protein sequence ID" value="CAM9393143.1"/>
    <property type="molecule type" value="Genomic_DNA"/>
</dbReference>
<proteinExistence type="predicted"/>
<protein>
    <submittedName>
        <fullName evidence="1">Uncharacterized protein</fullName>
    </submittedName>
</protein>